<keyword evidence="7 10" id="KW-0408">Iron</keyword>
<dbReference type="GO" id="GO:0016614">
    <property type="term" value="F:oxidoreductase activity, acting on CH-OH group of donors"/>
    <property type="evidence" value="ECO:0007669"/>
    <property type="project" value="InterPro"/>
</dbReference>
<evidence type="ECO:0000256" key="5">
    <source>
        <dbReference type="ARBA" id="ARBA00022729"/>
    </source>
</evidence>
<comment type="subcellular location">
    <subcellularLocation>
        <location evidence="1">Cell membrane</location>
    </subcellularLocation>
</comment>
<keyword evidence="2" id="KW-1003">Cell membrane</keyword>
<dbReference type="InterPro" id="IPR014353">
    <property type="entry name" value="Membr-bd_ADH_cyt_c"/>
</dbReference>
<dbReference type="SUPFAM" id="SSF46626">
    <property type="entry name" value="Cytochrome c"/>
    <property type="match status" value="3"/>
</dbReference>
<keyword evidence="3 9" id="KW-0349">Heme</keyword>
<dbReference type="GO" id="GO:0020037">
    <property type="term" value="F:heme binding"/>
    <property type="evidence" value="ECO:0007669"/>
    <property type="project" value="InterPro"/>
</dbReference>
<feature type="domain" description="Cytochrome c" evidence="11">
    <location>
        <begin position="42"/>
        <end position="145"/>
    </location>
</feature>
<feature type="binding site" description="covalent" evidence="9">
    <location>
        <position position="202"/>
    </location>
    <ligand>
        <name>heme c</name>
        <dbReference type="ChEBI" id="CHEBI:61717"/>
        <label>2</label>
    </ligand>
</feature>
<sequence length="422" mass="45478">MTIRRMGLKAAALISAVAVGFAAYLFWPQPQVQPKELAALQGSVDQGRYLATVGNCASCHTARNGAPYAGGVKFHTEFGDLYSTNITSDVETGIGAWSFDDFHRAMKHGVRPDGAQLYPAFPYPSFAKMTDSDIASLFLYMQTVAPVKSAAKANDLSFPYNIRFALRAWNKLFHEPTPFAPDPKQSADWNRGAYLTQTVAHCGACHSPRNFLGAERNDLALTGGVMFDEVKPGKYREWSAVNLTPHATGLGHWTDADIASYLQKGESERAIVHGPMIEVVLNSTQHFAAADVRAIATYLRGIPAAAPPSGRTPTSEQLASGKISYTVHCGSCHLPTGLGDKGLGVTLAGNSIVQAADPSSLINVILYGPRLPPPPFVSERTRMKPFGKRLSDEDIANLASYVRANFGNQAGAITPAQVNRQR</sequence>
<dbReference type="InterPro" id="IPR051459">
    <property type="entry name" value="Cytochrome_c-type_DH"/>
</dbReference>
<dbReference type="PANTHER" id="PTHR35008">
    <property type="entry name" value="BLL4482 PROTEIN-RELATED"/>
    <property type="match status" value="1"/>
</dbReference>
<evidence type="ECO:0000259" key="11">
    <source>
        <dbReference type="PROSITE" id="PS51007"/>
    </source>
</evidence>
<dbReference type="EMBL" id="BLJN01000002">
    <property type="protein sequence ID" value="GFE80609.1"/>
    <property type="molecule type" value="Genomic_DNA"/>
</dbReference>
<dbReference type="RefSeq" id="WP_161812274.1">
    <property type="nucleotide sequence ID" value="NZ_BLJN01000002.1"/>
</dbReference>
<name>A0A829YBE4_9GAMM</name>
<dbReference type="GO" id="GO:0005506">
    <property type="term" value="F:iron ion binding"/>
    <property type="evidence" value="ECO:0007669"/>
    <property type="project" value="InterPro"/>
</dbReference>
<feature type="binding site" description="covalent" evidence="9">
    <location>
        <position position="56"/>
    </location>
    <ligand>
        <name>heme c</name>
        <dbReference type="ChEBI" id="CHEBI:61717"/>
        <label>1</label>
    </ligand>
</feature>
<evidence type="ECO:0000256" key="3">
    <source>
        <dbReference type="ARBA" id="ARBA00022617"/>
    </source>
</evidence>
<dbReference type="PIRSF" id="PIRSF000018">
    <property type="entry name" value="Mb_ADH_cyt_c"/>
    <property type="match status" value="1"/>
</dbReference>
<dbReference type="InterPro" id="IPR036909">
    <property type="entry name" value="Cyt_c-like_dom_sf"/>
</dbReference>
<reference evidence="13" key="1">
    <citation type="submission" date="2020-01" db="EMBL/GenBank/DDBJ databases">
        <title>'Steroidobacter agaridevorans' sp. nov., agar-degrading bacteria isolated from rhizosphere soils.</title>
        <authorList>
            <person name="Ikenaga M."/>
            <person name="Kataoka M."/>
            <person name="Murouchi A."/>
            <person name="Katsuragi S."/>
            <person name="Sakai M."/>
        </authorList>
    </citation>
    <scope>NUCLEOTIDE SEQUENCE [LARGE SCALE GENOMIC DNA]</scope>
    <source>
        <strain evidence="13">YU21-B</strain>
    </source>
</reference>
<protein>
    <submittedName>
        <fullName evidence="12">Cytochrome c</fullName>
    </submittedName>
</protein>
<feature type="binding site" description="covalent" evidence="9">
    <location>
        <position position="332"/>
    </location>
    <ligand>
        <name>heme c</name>
        <dbReference type="ChEBI" id="CHEBI:61717"/>
        <label>3</label>
    </ligand>
</feature>
<evidence type="ECO:0000313" key="13">
    <source>
        <dbReference type="Proteomes" id="UP000445000"/>
    </source>
</evidence>
<feature type="binding site" description="covalent" evidence="9">
    <location>
        <position position="205"/>
    </location>
    <ligand>
        <name>heme c</name>
        <dbReference type="ChEBI" id="CHEBI:61717"/>
        <label>2</label>
    </ligand>
</feature>
<keyword evidence="8" id="KW-0472">Membrane</keyword>
<evidence type="ECO:0000256" key="8">
    <source>
        <dbReference type="ARBA" id="ARBA00023136"/>
    </source>
</evidence>
<evidence type="ECO:0000256" key="4">
    <source>
        <dbReference type="ARBA" id="ARBA00022723"/>
    </source>
</evidence>
<evidence type="ECO:0000313" key="12">
    <source>
        <dbReference type="EMBL" id="GFE80609.1"/>
    </source>
</evidence>
<accession>A0A829YBE4</accession>
<evidence type="ECO:0000256" key="2">
    <source>
        <dbReference type="ARBA" id="ARBA00022475"/>
    </source>
</evidence>
<feature type="binding site" description="axial binding residue" evidence="10">
    <location>
        <position position="333"/>
    </location>
    <ligand>
        <name>heme c</name>
        <dbReference type="ChEBI" id="CHEBI:61717"/>
        <label>3</label>
    </ligand>
    <ligandPart>
        <name>Fe</name>
        <dbReference type="ChEBI" id="CHEBI:18248"/>
    </ligandPart>
</feature>
<feature type="binding site" description="covalent" evidence="9">
    <location>
        <position position="329"/>
    </location>
    <ligand>
        <name>heme c</name>
        <dbReference type="ChEBI" id="CHEBI:61717"/>
        <label>3</label>
    </ligand>
</feature>
<proteinExistence type="predicted"/>
<evidence type="ECO:0000256" key="1">
    <source>
        <dbReference type="ARBA" id="ARBA00004236"/>
    </source>
</evidence>
<evidence type="ECO:0000256" key="6">
    <source>
        <dbReference type="ARBA" id="ARBA00022737"/>
    </source>
</evidence>
<dbReference type="Proteomes" id="UP000445000">
    <property type="component" value="Unassembled WGS sequence"/>
</dbReference>
<feature type="binding site" description="covalent" evidence="9">
    <location>
        <position position="59"/>
    </location>
    <ligand>
        <name>heme c</name>
        <dbReference type="ChEBI" id="CHEBI:61717"/>
        <label>1</label>
    </ligand>
</feature>
<dbReference type="Pfam" id="PF13442">
    <property type="entry name" value="Cytochrome_CBB3"/>
    <property type="match status" value="1"/>
</dbReference>
<evidence type="ECO:0000256" key="9">
    <source>
        <dbReference type="PIRSR" id="PIRSR000018-50"/>
    </source>
</evidence>
<keyword evidence="5" id="KW-0732">Signal</keyword>
<dbReference type="PROSITE" id="PS51007">
    <property type="entry name" value="CYTC"/>
    <property type="match status" value="3"/>
</dbReference>
<dbReference type="GO" id="GO:0005886">
    <property type="term" value="C:plasma membrane"/>
    <property type="evidence" value="ECO:0007669"/>
    <property type="project" value="UniProtKB-SubCell"/>
</dbReference>
<comment type="caution">
    <text evidence="12">The sequence shown here is derived from an EMBL/GenBank/DDBJ whole genome shotgun (WGS) entry which is preliminary data.</text>
</comment>
<dbReference type="PANTHER" id="PTHR35008:SF8">
    <property type="entry name" value="ALCOHOL DEHYDROGENASE CYTOCHROME C SUBUNIT"/>
    <property type="match status" value="1"/>
</dbReference>
<feature type="domain" description="Cytochrome c" evidence="11">
    <location>
        <begin position="187"/>
        <end position="303"/>
    </location>
</feature>
<organism evidence="12 13">
    <name type="scientific">Steroidobacter agaridevorans</name>
    <dbReference type="NCBI Taxonomy" id="2695856"/>
    <lineage>
        <taxon>Bacteria</taxon>
        <taxon>Pseudomonadati</taxon>
        <taxon>Pseudomonadota</taxon>
        <taxon>Gammaproteobacteria</taxon>
        <taxon>Steroidobacterales</taxon>
        <taxon>Steroidobacteraceae</taxon>
        <taxon>Steroidobacter</taxon>
    </lineage>
</organism>
<keyword evidence="13" id="KW-1185">Reference proteome</keyword>
<feature type="binding site" description="axial binding residue" evidence="10">
    <location>
        <position position="60"/>
    </location>
    <ligand>
        <name>heme c</name>
        <dbReference type="ChEBI" id="CHEBI:61717"/>
        <label>1</label>
    </ligand>
    <ligandPart>
        <name>Fe</name>
        <dbReference type="ChEBI" id="CHEBI:18248"/>
    </ligandPart>
</feature>
<feature type="binding site" description="axial binding residue" evidence="10">
    <location>
        <position position="206"/>
    </location>
    <ligand>
        <name>heme c</name>
        <dbReference type="ChEBI" id="CHEBI:61717"/>
        <label>2</label>
    </ligand>
    <ligandPart>
        <name>Fe</name>
        <dbReference type="ChEBI" id="CHEBI:18248"/>
    </ligandPart>
</feature>
<gene>
    <name evidence="12" type="ORF">GCM10011487_26090</name>
</gene>
<dbReference type="Pfam" id="PF00034">
    <property type="entry name" value="Cytochrom_C"/>
    <property type="match status" value="1"/>
</dbReference>
<keyword evidence="4 10" id="KW-0479">Metal-binding</keyword>
<dbReference type="AlphaFoldDB" id="A0A829YBE4"/>
<keyword evidence="6" id="KW-0677">Repeat</keyword>
<evidence type="ECO:0000256" key="7">
    <source>
        <dbReference type="ARBA" id="ARBA00023004"/>
    </source>
</evidence>
<comment type="cofactor">
    <cofactor evidence="9">
        <name>heme c</name>
        <dbReference type="ChEBI" id="CHEBI:61717"/>
    </cofactor>
    <text evidence="9">Binds 3 heme c groups covalently per subunit.</text>
</comment>
<dbReference type="InterPro" id="IPR009056">
    <property type="entry name" value="Cyt_c-like_dom"/>
</dbReference>
<feature type="domain" description="Cytochrome c" evidence="11">
    <location>
        <begin position="316"/>
        <end position="406"/>
    </location>
</feature>
<dbReference type="Gene3D" id="1.10.760.10">
    <property type="entry name" value="Cytochrome c-like domain"/>
    <property type="match status" value="2"/>
</dbReference>
<dbReference type="GO" id="GO:0009055">
    <property type="term" value="F:electron transfer activity"/>
    <property type="evidence" value="ECO:0007669"/>
    <property type="project" value="InterPro"/>
</dbReference>
<evidence type="ECO:0000256" key="10">
    <source>
        <dbReference type="PIRSR" id="PIRSR000018-51"/>
    </source>
</evidence>